<feature type="active site" description="Nucleophile" evidence="7">
    <location>
        <position position="463"/>
    </location>
</feature>
<sequence length="560" mass="59309">MARPQLPRAAARAGRTLHALHALLALLTLLPPSGWATVPARLPGAAQAPCAAGAGDACRPAPAQAQEQEPAWLADGQALARSALGLLAGAADDGLDPAHYGLDALARRMPQIDGPDAAAQFERDLGAAMRAFVTDLHGGRIPPSRRARYADPAPFDAARHLAAAAGEGRLAQAVRDAAPAIPPYERVRASLRHYRELARRAPGPFALPPVAASGLAPGARYDGAAQLRERLLLLGDLPPGAEASAHDADRYTEALAQALRRFQMRHGLAPDGVLGPATLEALAVPLDHRVDQLALTLERLRWLPRLPDGPAVVVNLPAYRLWAFDRGGSAAPLEMRIIVGKAAGTPTPQFLGQMRHVEFNPYWNVPRSILMGEIMPRIARDPAYLRDNDMEALGPSGTAAPASGGALLAGLRSGALRLRQRPGPRNVLGAVKFALPNPMNIYLHGTATPALFGRARRDLSHGCIRVEDPVGLAHFVLDAAPAWRAGGVEAAIAGGRNLVVPLPAPVPVILFYATAMIDRHGRVLFADDIYRRDPGLIDLLKAPPRAGAAHAVGLRWRPPA</sequence>
<dbReference type="InterPro" id="IPR005490">
    <property type="entry name" value="LD_TPept_cat_dom"/>
</dbReference>
<dbReference type="Gene3D" id="1.10.101.10">
    <property type="entry name" value="PGBD-like superfamily/PGBD"/>
    <property type="match status" value="1"/>
</dbReference>
<dbReference type="EMBL" id="CP029343">
    <property type="protein sequence ID" value="AWL06993.1"/>
    <property type="molecule type" value="Genomic_DNA"/>
</dbReference>
<proteinExistence type="inferred from homology"/>
<evidence type="ECO:0000256" key="4">
    <source>
        <dbReference type="ARBA" id="ARBA00022960"/>
    </source>
</evidence>
<evidence type="ECO:0000259" key="8">
    <source>
        <dbReference type="PROSITE" id="PS52029"/>
    </source>
</evidence>
<dbReference type="InterPro" id="IPR045380">
    <property type="entry name" value="LD_TPept_scaffold_dom"/>
</dbReference>
<dbReference type="PANTHER" id="PTHR41533:SF2">
    <property type="entry name" value="BLR7131 PROTEIN"/>
    <property type="match status" value="1"/>
</dbReference>
<dbReference type="InterPro" id="IPR002477">
    <property type="entry name" value="Peptidoglycan-bd-like"/>
</dbReference>
<evidence type="ECO:0000256" key="6">
    <source>
        <dbReference type="ARBA" id="ARBA00023316"/>
    </source>
</evidence>
<evidence type="ECO:0000256" key="5">
    <source>
        <dbReference type="ARBA" id="ARBA00022984"/>
    </source>
</evidence>
<feature type="domain" description="L,D-TPase catalytic" evidence="8">
    <location>
        <begin position="310"/>
        <end position="493"/>
    </location>
</feature>
<dbReference type="GO" id="GO:0016740">
    <property type="term" value="F:transferase activity"/>
    <property type="evidence" value="ECO:0007669"/>
    <property type="project" value="UniProtKB-KW"/>
</dbReference>
<dbReference type="AlphaFoldDB" id="A0A2S2DNN5"/>
<keyword evidence="6 7" id="KW-0961">Cell wall biogenesis/degradation</keyword>
<protein>
    <submittedName>
        <fullName evidence="9">Murein L,D-transpeptidase</fullName>
    </submittedName>
</protein>
<dbReference type="GO" id="GO:0071555">
    <property type="term" value="P:cell wall organization"/>
    <property type="evidence" value="ECO:0007669"/>
    <property type="project" value="UniProtKB-UniRule"/>
</dbReference>
<accession>A0A2S2DNN5</accession>
<dbReference type="SUPFAM" id="SSF141523">
    <property type="entry name" value="L,D-transpeptidase catalytic domain-like"/>
    <property type="match status" value="1"/>
</dbReference>
<evidence type="ECO:0000313" key="10">
    <source>
        <dbReference type="Proteomes" id="UP000245820"/>
    </source>
</evidence>
<evidence type="ECO:0000256" key="7">
    <source>
        <dbReference type="PROSITE-ProRule" id="PRU01373"/>
    </source>
</evidence>
<keyword evidence="3" id="KW-0808">Transferase</keyword>
<dbReference type="PANTHER" id="PTHR41533">
    <property type="entry name" value="L,D-TRANSPEPTIDASE HI_1667-RELATED"/>
    <property type="match status" value="1"/>
</dbReference>
<comment type="similarity">
    <text evidence="2">Belongs to the YkuD family.</text>
</comment>
<dbReference type="PROSITE" id="PS52029">
    <property type="entry name" value="LD_TPASE"/>
    <property type="match status" value="1"/>
</dbReference>
<dbReference type="Gene3D" id="2.40.440.10">
    <property type="entry name" value="L,D-transpeptidase catalytic domain-like"/>
    <property type="match status" value="1"/>
</dbReference>
<feature type="active site" description="Proton donor/acceptor" evidence="7">
    <location>
        <position position="444"/>
    </location>
</feature>
<dbReference type="Pfam" id="PF20142">
    <property type="entry name" value="Scaffold"/>
    <property type="match status" value="1"/>
</dbReference>
<reference evidence="9 10" key="1">
    <citation type="submission" date="2018-05" db="EMBL/GenBank/DDBJ databases">
        <title>Complete genome sequence of Massilia oculi sp. nov. CCUG 43427T (=DSM 26321T), the type strain of M. oculi, and comparison with genome sequences of other Massilia strains.</title>
        <authorList>
            <person name="Zhu B."/>
        </authorList>
    </citation>
    <scope>NUCLEOTIDE SEQUENCE [LARGE SCALE GENOMIC DNA]</scope>
    <source>
        <strain evidence="9 10">CCUG 43427</strain>
    </source>
</reference>
<name>A0A2S2DNN5_9BURK</name>
<dbReference type="InterPro" id="IPR038063">
    <property type="entry name" value="Transpep_catalytic_dom"/>
</dbReference>
<keyword evidence="5 7" id="KW-0573">Peptidoglycan synthesis</keyword>
<dbReference type="GO" id="GO:0004180">
    <property type="term" value="F:carboxypeptidase activity"/>
    <property type="evidence" value="ECO:0007669"/>
    <property type="project" value="UniProtKB-ARBA"/>
</dbReference>
<dbReference type="Proteomes" id="UP000245820">
    <property type="component" value="Chromosome"/>
</dbReference>
<evidence type="ECO:0000256" key="1">
    <source>
        <dbReference type="ARBA" id="ARBA00004752"/>
    </source>
</evidence>
<dbReference type="Pfam" id="PF01471">
    <property type="entry name" value="PG_binding_1"/>
    <property type="match status" value="1"/>
</dbReference>
<dbReference type="InterPro" id="IPR036366">
    <property type="entry name" value="PGBDSf"/>
</dbReference>
<dbReference type="RefSeq" id="WP_109347289.1">
    <property type="nucleotide sequence ID" value="NZ_CP029343.1"/>
</dbReference>
<dbReference type="InterPro" id="IPR052905">
    <property type="entry name" value="LD-transpeptidase_YkuD-like"/>
</dbReference>
<keyword evidence="4 7" id="KW-0133">Cell shape</keyword>
<dbReference type="KEGG" id="mtim:DIR46_22895"/>
<dbReference type="GO" id="GO:0009252">
    <property type="term" value="P:peptidoglycan biosynthetic process"/>
    <property type="evidence" value="ECO:0007669"/>
    <property type="project" value="UniProtKB-UniPathway"/>
</dbReference>
<evidence type="ECO:0000256" key="3">
    <source>
        <dbReference type="ARBA" id="ARBA00022679"/>
    </source>
</evidence>
<dbReference type="InterPro" id="IPR036365">
    <property type="entry name" value="PGBD-like_sf"/>
</dbReference>
<dbReference type="UniPathway" id="UPA00219"/>
<keyword evidence="10" id="KW-1185">Reference proteome</keyword>
<dbReference type="OrthoDB" id="9778545at2"/>
<dbReference type="Pfam" id="PF03734">
    <property type="entry name" value="YkuD"/>
    <property type="match status" value="1"/>
</dbReference>
<dbReference type="SUPFAM" id="SSF47090">
    <property type="entry name" value="PGBD-like"/>
    <property type="match status" value="1"/>
</dbReference>
<evidence type="ECO:0000256" key="2">
    <source>
        <dbReference type="ARBA" id="ARBA00005992"/>
    </source>
</evidence>
<evidence type="ECO:0000313" key="9">
    <source>
        <dbReference type="EMBL" id="AWL06993.1"/>
    </source>
</evidence>
<gene>
    <name evidence="9" type="ORF">DIR46_22895</name>
</gene>
<organism evidence="9 10">
    <name type="scientific">Massilia oculi</name>
    <dbReference type="NCBI Taxonomy" id="945844"/>
    <lineage>
        <taxon>Bacteria</taxon>
        <taxon>Pseudomonadati</taxon>
        <taxon>Pseudomonadota</taxon>
        <taxon>Betaproteobacteria</taxon>
        <taxon>Burkholderiales</taxon>
        <taxon>Oxalobacteraceae</taxon>
        <taxon>Telluria group</taxon>
        <taxon>Massilia</taxon>
    </lineage>
</organism>
<comment type="pathway">
    <text evidence="1 7">Cell wall biogenesis; peptidoglycan biosynthesis.</text>
</comment>
<dbReference type="GO" id="GO:0008360">
    <property type="term" value="P:regulation of cell shape"/>
    <property type="evidence" value="ECO:0007669"/>
    <property type="project" value="UniProtKB-UniRule"/>
</dbReference>
<dbReference type="CDD" id="cd16913">
    <property type="entry name" value="YkuD_like"/>
    <property type="match status" value="1"/>
</dbReference>